<name>A0A4U6U4X2_SETVI</name>
<reference evidence="3" key="1">
    <citation type="submission" date="2019-03" db="EMBL/GenBank/DDBJ databases">
        <title>WGS assembly of Setaria viridis.</title>
        <authorList>
            <person name="Huang P."/>
            <person name="Jenkins J."/>
            <person name="Grimwood J."/>
            <person name="Barry K."/>
            <person name="Healey A."/>
            <person name="Mamidi S."/>
            <person name="Sreedasyam A."/>
            <person name="Shu S."/>
            <person name="Feldman M."/>
            <person name="Wu J."/>
            <person name="Yu Y."/>
            <person name="Chen C."/>
            <person name="Johnson J."/>
            <person name="Rokhsar D."/>
            <person name="Baxter I."/>
            <person name="Schmutz J."/>
            <person name="Brutnell T."/>
            <person name="Kellogg E."/>
        </authorList>
    </citation>
    <scope>NUCLEOTIDE SEQUENCE [LARGE SCALE GENOMIC DNA]</scope>
</reference>
<gene>
    <name evidence="3" type="ORF">SEVIR_6G042600v2</name>
</gene>
<sequence>MEFIYLMAQKIHSYVGTLLSSCNLHNLYIMGFAEEYPLSLDLWHPAAPCSLRKLCIEGCPCYKVPNWMGSPGNLVVLKLTIICLRPEDVEILGAIPSLLFLELKTAGGTKGRIIVRGNNGFRSLKYFSLRICYCGTALEFQVGSMPNLDQMCVYVNDNSVRCVFFSAISDAIMTLPNRPTVRFETWFDGCQHLECMS</sequence>
<dbReference type="InterPro" id="IPR032675">
    <property type="entry name" value="LRR_dom_sf"/>
</dbReference>
<feature type="domain" description="Disease resistance R13L4/SHOC-2-like LRR" evidence="2">
    <location>
        <begin position="20"/>
        <end position="162"/>
    </location>
</feature>
<evidence type="ECO:0000259" key="2">
    <source>
        <dbReference type="Pfam" id="PF23598"/>
    </source>
</evidence>
<proteinExistence type="predicted"/>
<protein>
    <recommendedName>
        <fullName evidence="2">Disease resistance R13L4/SHOC-2-like LRR domain-containing protein</fullName>
    </recommendedName>
</protein>
<evidence type="ECO:0000313" key="4">
    <source>
        <dbReference type="Proteomes" id="UP000298652"/>
    </source>
</evidence>
<evidence type="ECO:0000313" key="3">
    <source>
        <dbReference type="EMBL" id="TKW08723.1"/>
    </source>
</evidence>
<dbReference type="EMBL" id="CM016557">
    <property type="protein sequence ID" value="TKW08723.1"/>
    <property type="molecule type" value="Genomic_DNA"/>
</dbReference>
<dbReference type="Pfam" id="PF23598">
    <property type="entry name" value="LRR_14"/>
    <property type="match status" value="1"/>
</dbReference>
<dbReference type="Gramene" id="TKW08723">
    <property type="protein sequence ID" value="TKW08723"/>
    <property type="gene ID" value="SEVIR_6G042600v2"/>
</dbReference>
<evidence type="ECO:0000256" key="1">
    <source>
        <dbReference type="ARBA" id="ARBA00022737"/>
    </source>
</evidence>
<keyword evidence="4" id="KW-1185">Reference proteome</keyword>
<dbReference type="InterPro" id="IPR055414">
    <property type="entry name" value="LRR_R13L4/SHOC2-like"/>
</dbReference>
<accession>A0A4U6U4X2</accession>
<dbReference type="Gene3D" id="3.80.10.10">
    <property type="entry name" value="Ribonuclease Inhibitor"/>
    <property type="match status" value="1"/>
</dbReference>
<dbReference type="Proteomes" id="UP000298652">
    <property type="component" value="Chromosome 6"/>
</dbReference>
<dbReference type="AlphaFoldDB" id="A0A4U6U4X2"/>
<organism evidence="3 4">
    <name type="scientific">Setaria viridis</name>
    <name type="common">Green bristlegrass</name>
    <name type="synonym">Setaria italica subsp. viridis</name>
    <dbReference type="NCBI Taxonomy" id="4556"/>
    <lineage>
        <taxon>Eukaryota</taxon>
        <taxon>Viridiplantae</taxon>
        <taxon>Streptophyta</taxon>
        <taxon>Embryophyta</taxon>
        <taxon>Tracheophyta</taxon>
        <taxon>Spermatophyta</taxon>
        <taxon>Magnoliopsida</taxon>
        <taxon>Liliopsida</taxon>
        <taxon>Poales</taxon>
        <taxon>Poaceae</taxon>
        <taxon>PACMAD clade</taxon>
        <taxon>Panicoideae</taxon>
        <taxon>Panicodae</taxon>
        <taxon>Paniceae</taxon>
        <taxon>Cenchrinae</taxon>
        <taxon>Setaria</taxon>
    </lineage>
</organism>
<dbReference type="SUPFAM" id="SSF52058">
    <property type="entry name" value="L domain-like"/>
    <property type="match status" value="1"/>
</dbReference>
<keyword evidence="1" id="KW-0677">Repeat</keyword>